<dbReference type="EMBL" id="QEWE01000013">
    <property type="protein sequence ID" value="REJ29770.1"/>
    <property type="molecule type" value="Genomic_DNA"/>
</dbReference>
<sequence length="497" mass="56724">MSEKKRLHPVAIFISSLQGIKDMIFPYVLVLIFNGSKGNIKTNFLLLPLLIVLLTAVFGFLKWLTFRYWMEDGELRMEYGVIIRKKRYIPLERIQSVIVSEGLWQRLFGLAKVRVETAGSNEIGKADAELTAITKEEAVKLQKEIRWKKEKGTAEDPALGEAVSQDGEPDLEHAEDEEWETVFTMNMRELFLLAVTSGGVWGVIAALLAFAQELDDFISFQWIYREALFFIHQDILLVATFVILVFLAAYLAAIAQTMLKYAHFTVKRGKEELFISRGLLEKRQLSVPAHRVQGIMVKENIIRKLFGYATVVLVSAGTSGEDKYEVSGEIVIFPLIRKNQIGRFIRACLPEYTVEIGFRPAPKRARWRFIIKPVLVSVLPVCLAVWFFRPWGWVLLVLVPLSAWLGHLAYRHSGWNITGDQLALRSWFVTARTAYLFRHRIQSLEISVNLFQKRQNLGNIQANIKSGIGIAAGRGNNLDGGDLQKIYRWYSRTSREA</sequence>
<evidence type="ECO:0000256" key="1">
    <source>
        <dbReference type="SAM" id="MobiDB-lite"/>
    </source>
</evidence>
<keyword evidence="2" id="KW-0472">Membrane</keyword>
<evidence type="ECO:0000313" key="5">
    <source>
        <dbReference type="Proteomes" id="UP000257014"/>
    </source>
</evidence>
<feature type="transmembrane region" description="Helical" evidence="2">
    <location>
        <begin position="190"/>
        <end position="210"/>
    </location>
</feature>
<feature type="transmembrane region" description="Helical" evidence="2">
    <location>
        <begin position="12"/>
        <end position="33"/>
    </location>
</feature>
<feature type="transmembrane region" description="Helical" evidence="2">
    <location>
        <begin position="230"/>
        <end position="253"/>
    </location>
</feature>
<dbReference type="Pfam" id="PF03703">
    <property type="entry name" value="bPH_2"/>
    <property type="match status" value="3"/>
</dbReference>
<dbReference type="InterPro" id="IPR005182">
    <property type="entry name" value="YdbS-like_PH"/>
</dbReference>
<accession>A0A3E0K750</accession>
<feature type="domain" description="YdbS-like PH" evidence="3">
    <location>
        <begin position="63"/>
        <end position="145"/>
    </location>
</feature>
<dbReference type="PANTHER" id="PTHR34473">
    <property type="entry name" value="UPF0699 TRANSMEMBRANE PROTEIN YDBS"/>
    <property type="match status" value="1"/>
</dbReference>
<dbReference type="PIRSF" id="PIRSF026631">
    <property type="entry name" value="UCP026631"/>
    <property type="match status" value="1"/>
</dbReference>
<evidence type="ECO:0000313" key="4">
    <source>
        <dbReference type="EMBL" id="REJ29770.1"/>
    </source>
</evidence>
<proteinExistence type="predicted"/>
<keyword evidence="2" id="KW-0812">Transmembrane</keyword>
<name>A0A3E0K750_9BACI</name>
<organism evidence="4 5">
    <name type="scientific">Caldibacillus debilis</name>
    <dbReference type="NCBI Taxonomy" id="301148"/>
    <lineage>
        <taxon>Bacteria</taxon>
        <taxon>Bacillati</taxon>
        <taxon>Bacillota</taxon>
        <taxon>Bacilli</taxon>
        <taxon>Bacillales</taxon>
        <taxon>Bacillaceae</taxon>
        <taxon>Caldibacillus</taxon>
    </lineage>
</organism>
<dbReference type="AlphaFoldDB" id="A0A3E0K750"/>
<feature type="transmembrane region" description="Helical" evidence="2">
    <location>
        <begin position="369"/>
        <end position="387"/>
    </location>
</feature>
<feature type="domain" description="YdbS-like PH" evidence="3">
    <location>
        <begin position="261"/>
        <end position="343"/>
    </location>
</feature>
<dbReference type="RefSeq" id="WP_276642862.1">
    <property type="nucleotide sequence ID" value="NZ_JBAIZG010000044.1"/>
</dbReference>
<dbReference type="Proteomes" id="UP000257014">
    <property type="component" value="Unassembled WGS sequence"/>
</dbReference>
<dbReference type="InterPro" id="IPR014529">
    <property type="entry name" value="UCP026631"/>
</dbReference>
<keyword evidence="2" id="KW-1133">Transmembrane helix</keyword>
<feature type="domain" description="YdbS-like PH" evidence="3">
    <location>
        <begin position="410"/>
        <end position="469"/>
    </location>
</feature>
<feature type="transmembrane region" description="Helical" evidence="2">
    <location>
        <begin position="393"/>
        <end position="410"/>
    </location>
</feature>
<feature type="transmembrane region" description="Helical" evidence="2">
    <location>
        <begin position="45"/>
        <end position="66"/>
    </location>
</feature>
<evidence type="ECO:0000259" key="3">
    <source>
        <dbReference type="Pfam" id="PF03703"/>
    </source>
</evidence>
<comment type="caution">
    <text evidence="4">The sequence shown here is derived from an EMBL/GenBank/DDBJ whole genome shotgun (WGS) entry which is preliminary data.</text>
</comment>
<feature type="region of interest" description="Disordered" evidence="1">
    <location>
        <begin position="151"/>
        <end position="171"/>
    </location>
</feature>
<evidence type="ECO:0000256" key="2">
    <source>
        <dbReference type="SAM" id="Phobius"/>
    </source>
</evidence>
<protein>
    <recommendedName>
        <fullName evidence="3">YdbS-like PH domain-containing protein</fullName>
    </recommendedName>
</protein>
<dbReference type="PANTHER" id="PTHR34473:SF2">
    <property type="entry name" value="UPF0699 TRANSMEMBRANE PROTEIN YDBT"/>
    <property type="match status" value="1"/>
</dbReference>
<reference evidence="4 5" key="1">
    <citation type="submission" date="2018-03" db="EMBL/GenBank/DDBJ databases">
        <authorList>
            <person name="Keele B.F."/>
        </authorList>
    </citation>
    <scope>NUCLEOTIDE SEQUENCE [LARGE SCALE GENOMIC DNA]</scope>
    <source>
        <strain evidence="4">ZCTH4_d</strain>
    </source>
</reference>
<gene>
    <name evidence="4" type="ORF">C6P37_04815</name>
</gene>